<keyword evidence="6 8" id="KW-0472">Membrane</keyword>
<protein>
    <submittedName>
        <fullName evidence="10">Probable gamma-secretase subunit PEN-2</fullName>
    </submittedName>
</protein>
<keyword evidence="9" id="KW-1185">Reference proteome</keyword>
<dbReference type="GeneID" id="105175993"/>
<comment type="subcellular location">
    <subcellularLocation>
        <location evidence="1">Membrane</location>
        <topology evidence="1">Multi-pass membrane protein</topology>
    </subcellularLocation>
</comment>
<dbReference type="RefSeq" id="XP_011096950.1">
    <property type="nucleotide sequence ID" value="XM_011098648.2"/>
</dbReference>
<dbReference type="GO" id="GO:0070765">
    <property type="term" value="C:gamma-secretase complex"/>
    <property type="evidence" value="ECO:0007669"/>
    <property type="project" value="TreeGrafter"/>
</dbReference>
<dbReference type="PANTHER" id="PTHR16318:SF0">
    <property type="entry name" value="GAMMA-SECRETASE SUBUNIT PEN-2"/>
    <property type="match status" value="1"/>
</dbReference>
<dbReference type="Gramene" id="SIN_1006448.t">
    <property type="protein sequence ID" value="SIN_1006448.t"/>
    <property type="gene ID" value="SIN_1006448"/>
</dbReference>
<dbReference type="PANTHER" id="PTHR16318">
    <property type="entry name" value="GAMMA-SECRETASE SUBUNIT PEN-2"/>
    <property type="match status" value="1"/>
</dbReference>
<keyword evidence="5 8" id="KW-1133">Transmembrane helix</keyword>
<dbReference type="KEGG" id="sind:105175993"/>
<evidence type="ECO:0000256" key="3">
    <source>
        <dbReference type="ARBA" id="ARBA00022692"/>
    </source>
</evidence>
<dbReference type="InterPro" id="IPR019379">
    <property type="entry name" value="Gamma_Secretase_Asp_P_PEN2"/>
</dbReference>
<proteinExistence type="inferred from homology"/>
<dbReference type="AlphaFoldDB" id="A0A6I9UB84"/>
<evidence type="ECO:0000313" key="9">
    <source>
        <dbReference type="Proteomes" id="UP000504604"/>
    </source>
</evidence>
<organism evidence="9 10">
    <name type="scientific">Sesamum indicum</name>
    <name type="common">Oriental sesame</name>
    <name type="synonym">Sesamum orientale</name>
    <dbReference type="NCBI Taxonomy" id="4182"/>
    <lineage>
        <taxon>Eukaryota</taxon>
        <taxon>Viridiplantae</taxon>
        <taxon>Streptophyta</taxon>
        <taxon>Embryophyta</taxon>
        <taxon>Tracheophyta</taxon>
        <taxon>Spermatophyta</taxon>
        <taxon>Magnoliopsida</taxon>
        <taxon>eudicotyledons</taxon>
        <taxon>Gunneridae</taxon>
        <taxon>Pentapetalae</taxon>
        <taxon>asterids</taxon>
        <taxon>lamiids</taxon>
        <taxon>Lamiales</taxon>
        <taxon>Pedaliaceae</taxon>
        <taxon>Sesamum</taxon>
    </lineage>
</organism>
<feature type="region of interest" description="Disordered" evidence="7">
    <location>
        <begin position="1"/>
        <end position="39"/>
    </location>
</feature>
<feature type="compositionally biased region" description="Polar residues" evidence="7">
    <location>
        <begin position="1"/>
        <end position="10"/>
    </location>
</feature>
<dbReference type="Pfam" id="PF10251">
    <property type="entry name" value="PEN-2"/>
    <property type="match status" value="1"/>
</dbReference>
<dbReference type="OrthoDB" id="524898at2759"/>
<accession>A0A6I9UB84</accession>
<comment type="similarity">
    <text evidence="2">Belongs to the PEN-2 family.</text>
</comment>
<keyword evidence="4" id="KW-0914">Notch signaling pathway</keyword>
<dbReference type="Proteomes" id="UP000504604">
    <property type="component" value="Linkage group LG13"/>
</dbReference>
<name>A0A6I9UB84_SESIN</name>
<sequence>MDNQSGTDRYSNPAAASILPTSSTSPGTSSSRRRLGPAEWPTIDGPLGLSHDDSLEHARRFFKLGFLCLPFLWAVNCFYFWPVLRHPNAHDSHPDLRRYLVGSAIGFLLFAAILSSWALTFAIGGEHLFGDVWKELVMYNVAEKYGLTGWI</sequence>
<dbReference type="GO" id="GO:0005798">
    <property type="term" value="C:Golgi-associated vesicle"/>
    <property type="evidence" value="ECO:0007669"/>
    <property type="project" value="EnsemblPlants"/>
</dbReference>
<reference evidence="10" key="1">
    <citation type="submission" date="2025-08" db="UniProtKB">
        <authorList>
            <consortium name="RefSeq"/>
        </authorList>
    </citation>
    <scope>IDENTIFICATION</scope>
</reference>
<evidence type="ECO:0000256" key="4">
    <source>
        <dbReference type="ARBA" id="ARBA00022976"/>
    </source>
</evidence>
<evidence type="ECO:0000256" key="7">
    <source>
        <dbReference type="SAM" id="MobiDB-lite"/>
    </source>
</evidence>
<evidence type="ECO:0000256" key="6">
    <source>
        <dbReference type="ARBA" id="ARBA00023136"/>
    </source>
</evidence>
<dbReference type="InParanoid" id="A0A6I9UB84"/>
<evidence type="ECO:0000256" key="1">
    <source>
        <dbReference type="ARBA" id="ARBA00004141"/>
    </source>
</evidence>
<evidence type="ECO:0000313" key="10">
    <source>
        <dbReference type="RefSeq" id="XP_011096950.1"/>
    </source>
</evidence>
<feature type="transmembrane region" description="Helical" evidence="8">
    <location>
        <begin position="101"/>
        <end position="124"/>
    </location>
</feature>
<dbReference type="GO" id="GO:0007219">
    <property type="term" value="P:Notch signaling pathway"/>
    <property type="evidence" value="ECO:0007669"/>
    <property type="project" value="UniProtKB-KW"/>
</dbReference>
<feature type="compositionally biased region" description="Low complexity" evidence="7">
    <location>
        <begin position="19"/>
        <end position="30"/>
    </location>
</feature>
<gene>
    <name evidence="10" type="primary">LOC105175993</name>
</gene>
<keyword evidence="3 8" id="KW-0812">Transmembrane</keyword>
<dbReference type="FunCoup" id="A0A6I9UB84">
    <property type="interactions" value="281"/>
</dbReference>
<evidence type="ECO:0000256" key="5">
    <source>
        <dbReference type="ARBA" id="ARBA00022989"/>
    </source>
</evidence>
<feature type="transmembrane region" description="Helical" evidence="8">
    <location>
        <begin position="61"/>
        <end position="81"/>
    </location>
</feature>
<evidence type="ECO:0000256" key="8">
    <source>
        <dbReference type="SAM" id="Phobius"/>
    </source>
</evidence>
<evidence type="ECO:0000256" key="2">
    <source>
        <dbReference type="ARBA" id="ARBA00009607"/>
    </source>
</evidence>